<dbReference type="RefSeq" id="WP_244681671.1">
    <property type="nucleotide sequence ID" value="NZ_JALIRM010000008.1"/>
</dbReference>
<evidence type="ECO:0000313" key="1">
    <source>
        <dbReference type="EMBL" id="MDQ0343349.1"/>
    </source>
</evidence>
<protein>
    <submittedName>
        <fullName evidence="1">Uncharacterized protein</fullName>
    </submittedName>
</protein>
<keyword evidence="2" id="KW-1185">Reference proteome</keyword>
<evidence type="ECO:0000313" key="2">
    <source>
        <dbReference type="Proteomes" id="UP001232343"/>
    </source>
</evidence>
<organism evidence="1 2">
    <name type="scientific">Lederbergia wuyishanensis</name>
    <dbReference type="NCBI Taxonomy" id="1347903"/>
    <lineage>
        <taxon>Bacteria</taxon>
        <taxon>Bacillati</taxon>
        <taxon>Bacillota</taxon>
        <taxon>Bacilli</taxon>
        <taxon>Bacillales</taxon>
        <taxon>Bacillaceae</taxon>
        <taxon>Lederbergia</taxon>
    </lineage>
</organism>
<dbReference type="Proteomes" id="UP001232343">
    <property type="component" value="Unassembled WGS sequence"/>
</dbReference>
<gene>
    <name evidence="1" type="ORF">J2S14_002163</name>
</gene>
<dbReference type="EMBL" id="JAUSUO010000004">
    <property type="protein sequence ID" value="MDQ0343349.1"/>
    <property type="molecule type" value="Genomic_DNA"/>
</dbReference>
<reference evidence="1 2" key="1">
    <citation type="submission" date="2023-07" db="EMBL/GenBank/DDBJ databases">
        <title>Genomic Encyclopedia of Type Strains, Phase IV (KMG-IV): sequencing the most valuable type-strain genomes for metagenomic binning, comparative biology and taxonomic classification.</title>
        <authorList>
            <person name="Goeker M."/>
        </authorList>
    </citation>
    <scope>NUCLEOTIDE SEQUENCE [LARGE SCALE GENOMIC DNA]</scope>
    <source>
        <strain evidence="1 2">DSM 27848</strain>
    </source>
</reference>
<proteinExistence type="predicted"/>
<sequence>MLWGTLNIRLGTARRISLRKRNYYKQLRITLIWIGYTVLPKKKLIRYNQYQKGISPY</sequence>
<name>A0ABU0D4M8_9BACI</name>
<comment type="caution">
    <text evidence="1">The sequence shown here is derived from an EMBL/GenBank/DDBJ whole genome shotgun (WGS) entry which is preliminary data.</text>
</comment>
<accession>A0ABU0D4M8</accession>